<keyword evidence="3" id="KW-1185">Reference proteome</keyword>
<accession>A0ABR4I7H8</accession>
<sequence>MLSHLVSFLLFPASTFHLSFLLLESPSPDGTYTYVSATITTAASHTIAILQAGVDIQVIDSVVYTDAWYVWYPNFVLYYDEFDVNPGDLSVASVNVTGNDRGICTVQNLTSGESISKTVSSPKSTVTLAEWVMEDYTTAGDMVPLVGFGNVTFEDCMAQSSAGGMYGLANATIYELVVDETVAAGVEVLGINNIVVKREEL</sequence>
<evidence type="ECO:0000256" key="1">
    <source>
        <dbReference type="SAM" id="SignalP"/>
    </source>
</evidence>
<gene>
    <name evidence="2" type="ORF">BDW59DRAFT_163393</name>
</gene>
<dbReference type="Pfam" id="PF01828">
    <property type="entry name" value="Peptidase_A4"/>
    <property type="match status" value="1"/>
</dbReference>
<protein>
    <submittedName>
        <fullName evidence="2">Peptidase A4 family-domain-containing protein</fullName>
    </submittedName>
</protein>
<feature type="signal peptide" evidence="1">
    <location>
        <begin position="1"/>
        <end position="17"/>
    </location>
</feature>
<comment type="caution">
    <text evidence="2">The sequence shown here is derived from an EMBL/GenBank/DDBJ whole genome shotgun (WGS) entry which is preliminary data.</text>
</comment>
<dbReference type="InterPro" id="IPR000250">
    <property type="entry name" value="Peptidase_G1"/>
</dbReference>
<dbReference type="SUPFAM" id="SSF49899">
    <property type="entry name" value="Concanavalin A-like lectins/glucanases"/>
    <property type="match status" value="1"/>
</dbReference>
<dbReference type="PANTHER" id="PTHR37536:SF1">
    <property type="entry name" value="ASPERGILLOPEPSIN, PUTAITVE (AFU_ORTHOLOGUE AFUA_7G01200)"/>
    <property type="match status" value="1"/>
</dbReference>
<name>A0ABR4I7H8_9EURO</name>
<keyword evidence="1" id="KW-0732">Signal</keyword>
<dbReference type="InterPro" id="IPR013320">
    <property type="entry name" value="ConA-like_dom_sf"/>
</dbReference>
<proteinExistence type="predicted"/>
<feature type="chain" id="PRO_5045759094" evidence="1">
    <location>
        <begin position="18"/>
        <end position="201"/>
    </location>
</feature>
<dbReference type="PANTHER" id="PTHR37536">
    <property type="entry name" value="PUTATIVE (AFU_ORTHOLOGUE AFUA_3G02970)-RELATED"/>
    <property type="match status" value="1"/>
</dbReference>
<evidence type="ECO:0000313" key="3">
    <source>
        <dbReference type="Proteomes" id="UP001610335"/>
    </source>
</evidence>
<dbReference type="InterPro" id="IPR038656">
    <property type="entry name" value="Peptidase_G1_sf"/>
</dbReference>
<reference evidence="2 3" key="1">
    <citation type="submission" date="2024-07" db="EMBL/GenBank/DDBJ databases">
        <title>Section-level genome sequencing and comparative genomics of Aspergillus sections Usti and Cavernicolus.</title>
        <authorList>
            <consortium name="Lawrence Berkeley National Laboratory"/>
            <person name="Nybo J.L."/>
            <person name="Vesth T.C."/>
            <person name="Theobald S."/>
            <person name="Frisvad J.C."/>
            <person name="Larsen T.O."/>
            <person name="Kjaerboelling I."/>
            <person name="Rothschild-Mancinelli K."/>
            <person name="Lyhne E.K."/>
            <person name="Kogle M.E."/>
            <person name="Barry K."/>
            <person name="Clum A."/>
            <person name="Na H."/>
            <person name="Ledsgaard L."/>
            <person name="Lin J."/>
            <person name="Lipzen A."/>
            <person name="Kuo A."/>
            <person name="Riley R."/>
            <person name="Mondo S."/>
            <person name="LaButti K."/>
            <person name="Haridas S."/>
            <person name="Pangalinan J."/>
            <person name="Salamov A.A."/>
            <person name="Simmons B.A."/>
            <person name="Magnuson J.K."/>
            <person name="Chen J."/>
            <person name="Drula E."/>
            <person name="Henrissat B."/>
            <person name="Wiebenga A."/>
            <person name="Lubbers R.J."/>
            <person name="Gomes A.C."/>
            <person name="Makela M.R."/>
            <person name="Stajich J."/>
            <person name="Grigoriev I.V."/>
            <person name="Mortensen U.H."/>
            <person name="De vries R.P."/>
            <person name="Baker S.E."/>
            <person name="Andersen M.R."/>
        </authorList>
    </citation>
    <scope>NUCLEOTIDE SEQUENCE [LARGE SCALE GENOMIC DNA]</scope>
    <source>
        <strain evidence="2 3">CBS 600.67</strain>
    </source>
</reference>
<organism evidence="2 3">
    <name type="scientific">Aspergillus cavernicola</name>
    <dbReference type="NCBI Taxonomy" id="176166"/>
    <lineage>
        <taxon>Eukaryota</taxon>
        <taxon>Fungi</taxon>
        <taxon>Dikarya</taxon>
        <taxon>Ascomycota</taxon>
        <taxon>Pezizomycotina</taxon>
        <taxon>Eurotiomycetes</taxon>
        <taxon>Eurotiomycetidae</taxon>
        <taxon>Eurotiales</taxon>
        <taxon>Aspergillaceae</taxon>
        <taxon>Aspergillus</taxon>
        <taxon>Aspergillus subgen. Nidulantes</taxon>
    </lineage>
</organism>
<dbReference type="PRINTS" id="PR00977">
    <property type="entry name" value="SCYTLDPTASE"/>
</dbReference>
<dbReference type="CDD" id="cd13426">
    <property type="entry name" value="Peptidase_G1"/>
    <property type="match status" value="1"/>
</dbReference>
<dbReference type="Gene3D" id="2.60.120.700">
    <property type="entry name" value="Peptidase G1"/>
    <property type="match status" value="1"/>
</dbReference>
<dbReference type="Proteomes" id="UP001610335">
    <property type="component" value="Unassembled WGS sequence"/>
</dbReference>
<dbReference type="EMBL" id="JBFXLS010000054">
    <property type="protein sequence ID" value="KAL2823229.1"/>
    <property type="molecule type" value="Genomic_DNA"/>
</dbReference>
<evidence type="ECO:0000313" key="2">
    <source>
        <dbReference type="EMBL" id="KAL2823229.1"/>
    </source>
</evidence>